<dbReference type="SFLD" id="SFLDG01129">
    <property type="entry name" value="C1.5:_HAD__Beta-PGM__Phosphata"/>
    <property type="match status" value="1"/>
</dbReference>
<comment type="similarity">
    <text evidence="4 10">Belongs to the HAD-like hydrolase superfamily. CbbY/CbbZ/Gph/YieH family.</text>
</comment>
<evidence type="ECO:0000256" key="4">
    <source>
        <dbReference type="ARBA" id="ARBA00006171"/>
    </source>
</evidence>
<dbReference type="PANTHER" id="PTHR43434:SF1">
    <property type="entry name" value="PHOSPHOGLYCOLATE PHOSPHATASE"/>
    <property type="match status" value="1"/>
</dbReference>
<dbReference type="GO" id="GO:0046872">
    <property type="term" value="F:metal ion binding"/>
    <property type="evidence" value="ECO:0007669"/>
    <property type="project" value="UniProtKB-KW"/>
</dbReference>
<evidence type="ECO:0000313" key="12">
    <source>
        <dbReference type="Proteomes" id="UP000537130"/>
    </source>
</evidence>
<evidence type="ECO:0000256" key="6">
    <source>
        <dbReference type="ARBA" id="ARBA00022723"/>
    </source>
</evidence>
<keyword evidence="12" id="KW-1185">Reference proteome</keyword>
<feature type="binding site" evidence="10">
    <location>
        <position position="17"/>
    </location>
    <ligand>
        <name>Mg(2+)</name>
        <dbReference type="ChEBI" id="CHEBI:18420"/>
    </ligand>
</feature>
<dbReference type="CDD" id="cd16417">
    <property type="entry name" value="HAD_PGPase"/>
    <property type="match status" value="1"/>
</dbReference>
<dbReference type="SUPFAM" id="SSF56784">
    <property type="entry name" value="HAD-like"/>
    <property type="match status" value="1"/>
</dbReference>
<dbReference type="InterPro" id="IPR037512">
    <property type="entry name" value="PGPase_prok"/>
</dbReference>
<dbReference type="InterPro" id="IPR006439">
    <property type="entry name" value="HAD-SF_hydro_IA"/>
</dbReference>
<dbReference type="GO" id="GO:0005829">
    <property type="term" value="C:cytosol"/>
    <property type="evidence" value="ECO:0007669"/>
    <property type="project" value="TreeGrafter"/>
</dbReference>
<dbReference type="NCBIfam" id="TIGR01449">
    <property type="entry name" value="PGP_bact"/>
    <property type="match status" value="1"/>
</dbReference>
<dbReference type="InterPro" id="IPR023198">
    <property type="entry name" value="PGP-like_dom2"/>
</dbReference>
<evidence type="ECO:0000256" key="10">
    <source>
        <dbReference type="HAMAP-Rule" id="MF_00495"/>
    </source>
</evidence>
<feature type="binding site" evidence="10">
    <location>
        <position position="19"/>
    </location>
    <ligand>
        <name>Mg(2+)</name>
        <dbReference type="ChEBI" id="CHEBI:18420"/>
    </ligand>
</feature>
<dbReference type="NCBIfam" id="TIGR01662">
    <property type="entry name" value="HAD-SF-IIIA"/>
    <property type="match status" value="1"/>
</dbReference>
<dbReference type="InterPro" id="IPR041492">
    <property type="entry name" value="HAD_2"/>
</dbReference>
<dbReference type="GO" id="GO:0046295">
    <property type="term" value="P:glycolate biosynthetic process"/>
    <property type="evidence" value="ECO:0007669"/>
    <property type="project" value="UniProtKB-UniRule"/>
</dbReference>
<dbReference type="AlphaFoldDB" id="A0A7W4Z7Q0"/>
<reference evidence="11 12" key="1">
    <citation type="submission" date="2020-08" db="EMBL/GenBank/DDBJ databases">
        <title>Genomic Encyclopedia of Type Strains, Phase III (KMG-III): the genomes of soil and plant-associated and newly described type strains.</title>
        <authorList>
            <person name="Whitman W."/>
        </authorList>
    </citation>
    <scope>NUCLEOTIDE SEQUENCE [LARGE SCALE GENOMIC DNA]</scope>
    <source>
        <strain evidence="11 12">CECT 8654</strain>
    </source>
</reference>
<sequence length="220" mass="24132">MLLNQLLGRQPQALLFDLDGTLIDSVPDLASAVDHTLKHADLPPAGETLVRGWVGNGARKLLERALKHAQSDADLDALLPVFFEAYEACCAEYTVAYPGVEAALQHWHKQGIRLACVTNKPERFALKIVRHFGWDKVMPVVLGGDSLPQRKPSPEPLWEACERLGVERTDALMVGDSVNDVEAARAAGMPVIAVPYGYNYGSDIREAKPDLVVEQLDELI</sequence>
<dbReference type="Gene3D" id="1.10.150.240">
    <property type="entry name" value="Putative phosphatase, domain 2"/>
    <property type="match status" value="1"/>
</dbReference>
<feature type="binding site" evidence="10">
    <location>
        <position position="176"/>
    </location>
    <ligand>
        <name>Mg(2+)</name>
        <dbReference type="ChEBI" id="CHEBI:18420"/>
    </ligand>
</feature>
<evidence type="ECO:0000256" key="8">
    <source>
        <dbReference type="ARBA" id="ARBA00022842"/>
    </source>
</evidence>
<evidence type="ECO:0000256" key="7">
    <source>
        <dbReference type="ARBA" id="ARBA00022801"/>
    </source>
</evidence>
<dbReference type="RefSeq" id="WP_343067548.1">
    <property type="nucleotide sequence ID" value="NZ_JACHWY010000002.1"/>
</dbReference>
<feature type="active site" description="Nucleophile" evidence="10">
    <location>
        <position position="17"/>
    </location>
</feature>
<protein>
    <recommendedName>
        <fullName evidence="5 10">Phosphoglycolate phosphatase</fullName>
        <shortName evidence="10">PGP</shortName>
        <shortName evidence="10">PGPase</shortName>
        <ecNumber evidence="5 10">3.1.3.18</ecNumber>
    </recommendedName>
</protein>
<dbReference type="InterPro" id="IPR006549">
    <property type="entry name" value="HAD-SF_hydro_IIIA"/>
</dbReference>
<dbReference type="SFLD" id="SFLDS00003">
    <property type="entry name" value="Haloacid_Dehalogenase"/>
    <property type="match status" value="1"/>
</dbReference>
<evidence type="ECO:0000256" key="1">
    <source>
        <dbReference type="ARBA" id="ARBA00000830"/>
    </source>
</evidence>
<dbReference type="UniPathway" id="UPA00865">
    <property type="reaction ID" value="UER00834"/>
</dbReference>
<dbReference type="NCBIfam" id="NF009695">
    <property type="entry name" value="PRK13222.1-2"/>
    <property type="match status" value="1"/>
</dbReference>
<evidence type="ECO:0000256" key="5">
    <source>
        <dbReference type="ARBA" id="ARBA00013078"/>
    </source>
</evidence>
<dbReference type="EMBL" id="JACHWY010000002">
    <property type="protein sequence ID" value="MBB3048136.1"/>
    <property type="molecule type" value="Genomic_DNA"/>
</dbReference>
<keyword evidence="6 10" id="KW-0479">Metal-binding</keyword>
<evidence type="ECO:0000256" key="3">
    <source>
        <dbReference type="ARBA" id="ARBA00004818"/>
    </source>
</evidence>
<dbReference type="InterPro" id="IPR050155">
    <property type="entry name" value="HAD-like_hydrolase_sf"/>
</dbReference>
<dbReference type="FunFam" id="3.40.50.1000:FF:000022">
    <property type="entry name" value="Phosphoglycolate phosphatase"/>
    <property type="match status" value="1"/>
</dbReference>
<dbReference type="Pfam" id="PF13419">
    <property type="entry name" value="HAD_2"/>
    <property type="match status" value="1"/>
</dbReference>
<dbReference type="GO" id="GO:0008967">
    <property type="term" value="F:phosphoglycolate phosphatase activity"/>
    <property type="evidence" value="ECO:0007669"/>
    <property type="project" value="UniProtKB-UniRule"/>
</dbReference>
<evidence type="ECO:0000256" key="2">
    <source>
        <dbReference type="ARBA" id="ARBA00001946"/>
    </source>
</evidence>
<dbReference type="GO" id="GO:0006281">
    <property type="term" value="P:DNA repair"/>
    <property type="evidence" value="ECO:0007669"/>
    <property type="project" value="TreeGrafter"/>
</dbReference>
<organism evidence="11 12">
    <name type="scientific">Litorivivens lipolytica</name>
    <dbReference type="NCBI Taxonomy" id="1524264"/>
    <lineage>
        <taxon>Bacteria</taxon>
        <taxon>Pseudomonadati</taxon>
        <taxon>Pseudomonadota</taxon>
        <taxon>Gammaproteobacteria</taxon>
        <taxon>Litorivivens</taxon>
    </lineage>
</organism>
<comment type="cofactor">
    <cofactor evidence="2 10">
        <name>Mg(2+)</name>
        <dbReference type="ChEBI" id="CHEBI:18420"/>
    </cofactor>
</comment>
<dbReference type="PANTHER" id="PTHR43434">
    <property type="entry name" value="PHOSPHOGLYCOLATE PHOSPHATASE"/>
    <property type="match status" value="1"/>
</dbReference>
<dbReference type="InterPro" id="IPR023214">
    <property type="entry name" value="HAD_sf"/>
</dbReference>
<keyword evidence="7 10" id="KW-0378">Hydrolase</keyword>
<dbReference type="SFLD" id="SFLDG01135">
    <property type="entry name" value="C1.5.6:_HAD__Beta-PGM__Phospha"/>
    <property type="match status" value="1"/>
</dbReference>
<accession>A0A7W4Z7Q0</accession>
<evidence type="ECO:0000313" key="11">
    <source>
        <dbReference type="EMBL" id="MBB3048136.1"/>
    </source>
</evidence>
<keyword evidence="8 10" id="KW-0460">Magnesium</keyword>
<comment type="function">
    <text evidence="10">Specifically catalyzes the dephosphorylation of 2-phosphoglycolate. Is involved in the dissimilation of the intracellular 2-phosphoglycolate formed during the DNA repair of 3'-phosphoglycolate ends, a major class of DNA lesions induced by oxidative stress.</text>
</comment>
<comment type="pathway">
    <text evidence="3 10">Organic acid metabolism; glycolate biosynthesis; glycolate from 2-phosphoglycolate: step 1/1.</text>
</comment>
<dbReference type="Gene3D" id="3.40.50.1000">
    <property type="entry name" value="HAD superfamily/HAD-like"/>
    <property type="match status" value="1"/>
</dbReference>
<comment type="catalytic activity">
    <reaction evidence="1 10">
        <text>2-phosphoglycolate + H2O = glycolate + phosphate</text>
        <dbReference type="Rhea" id="RHEA:14369"/>
        <dbReference type="ChEBI" id="CHEBI:15377"/>
        <dbReference type="ChEBI" id="CHEBI:29805"/>
        <dbReference type="ChEBI" id="CHEBI:43474"/>
        <dbReference type="ChEBI" id="CHEBI:58033"/>
        <dbReference type="EC" id="3.1.3.18"/>
    </reaction>
</comment>
<dbReference type="InterPro" id="IPR036412">
    <property type="entry name" value="HAD-like_sf"/>
</dbReference>
<evidence type="ECO:0000256" key="9">
    <source>
        <dbReference type="ARBA" id="ARBA00023277"/>
    </source>
</evidence>
<dbReference type="GO" id="GO:0005975">
    <property type="term" value="P:carbohydrate metabolic process"/>
    <property type="evidence" value="ECO:0007669"/>
    <property type="project" value="InterPro"/>
</dbReference>
<dbReference type="Proteomes" id="UP000537130">
    <property type="component" value="Unassembled WGS sequence"/>
</dbReference>
<dbReference type="NCBIfam" id="TIGR01509">
    <property type="entry name" value="HAD-SF-IA-v3"/>
    <property type="match status" value="1"/>
</dbReference>
<dbReference type="NCBIfam" id="TIGR01549">
    <property type="entry name" value="HAD-SF-IA-v1"/>
    <property type="match status" value="1"/>
</dbReference>
<gene>
    <name evidence="11" type="ORF">FHR99_002402</name>
</gene>
<dbReference type="EC" id="3.1.3.18" evidence="5 10"/>
<keyword evidence="9 10" id="KW-0119">Carbohydrate metabolism</keyword>
<proteinExistence type="inferred from homology"/>
<dbReference type="HAMAP" id="MF_00495">
    <property type="entry name" value="GPH_hydrolase_bact"/>
    <property type="match status" value="1"/>
</dbReference>
<name>A0A7W4Z7Q0_9GAMM</name>
<comment type="caution">
    <text evidence="11">The sequence shown here is derived from an EMBL/GenBank/DDBJ whole genome shotgun (WGS) entry which is preliminary data.</text>
</comment>